<dbReference type="Proteomes" id="UP000056090">
    <property type="component" value="Chromosome"/>
</dbReference>
<evidence type="ECO:0008006" key="3">
    <source>
        <dbReference type="Google" id="ProtNLM"/>
    </source>
</evidence>
<keyword evidence="2" id="KW-1185">Reference proteome</keyword>
<dbReference type="AlphaFoldDB" id="A0A075P246"/>
<name>A0A075P246_9ALTE</name>
<accession>A0A075P246</accession>
<dbReference type="KEGG" id="aal:EP13_14550"/>
<dbReference type="RefSeq" id="WP_044057863.1">
    <property type="nucleotide sequence ID" value="NZ_CBCSKJ010000002.1"/>
</dbReference>
<reference evidence="1 2" key="1">
    <citation type="submission" date="2014-06" db="EMBL/GenBank/DDBJ databases">
        <title>Genomes of Alteromonas australica, a world apart.</title>
        <authorList>
            <person name="Gonzaga A."/>
            <person name="Lopez-Perez M."/>
            <person name="Rodriguez-Valera F."/>
        </authorList>
    </citation>
    <scope>NUCLEOTIDE SEQUENCE [LARGE SCALE GENOMIC DNA]</scope>
    <source>
        <strain evidence="1 2">H 17</strain>
    </source>
</reference>
<evidence type="ECO:0000313" key="2">
    <source>
        <dbReference type="Proteomes" id="UP000056090"/>
    </source>
</evidence>
<dbReference type="EMBL" id="CP008849">
    <property type="protein sequence ID" value="AIF99803.1"/>
    <property type="molecule type" value="Genomic_DNA"/>
</dbReference>
<dbReference type="GeneID" id="78256114"/>
<dbReference type="SUPFAM" id="SSF51316">
    <property type="entry name" value="Mss4-like"/>
    <property type="match status" value="1"/>
</dbReference>
<evidence type="ECO:0000313" key="1">
    <source>
        <dbReference type="EMBL" id="AIF99803.1"/>
    </source>
</evidence>
<protein>
    <recommendedName>
        <fullName evidence="3">ADP-ribosylglycohydrolase</fullName>
    </recommendedName>
</protein>
<proteinExistence type="predicted"/>
<dbReference type="InterPro" id="IPR011057">
    <property type="entry name" value="Mss4-like_sf"/>
</dbReference>
<dbReference type="Gene3D" id="2.170.150.70">
    <property type="match status" value="1"/>
</dbReference>
<gene>
    <name evidence="1" type="ORF">EP13_14550</name>
</gene>
<sequence>MYRSCCSCQAVQLEIDGSSLNDLDVETLSCSDDKSFILEAHREEIVIDCEPSVLGSMQSTPGVKQYFCNLCSTHLFSENPQGKIQLQVNFYGHDLLSEHHGQFHLP</sequence>
<dbReference type="eggNOG" id="COG3791">
    <property type="taxonomic scope" value="Bacteria"/>
</dbReference>
<organism evidence="1 2">
    <name type="scientific">Alteromonas australica</name>
    <dbReference type="NCBI Taxonomy" id="589873"/>
    <lineage>
        <taxon>Bacteria</taxon>
        <taxon>Pseudomonadati</taxon>
        <taxon>Pseudomonadota</taxon>
        <taxon>Gammaproteobacteria</taxon>
        <taxon>Alteromonadales</taxon>
        <taxon>Alteromonadaceae</taxon>
        <taxon>Alteromonas/Salinimonas group</taxon>
        <taxon>Alteromonas</taxon>
    </lineage>
</organism>